<proteinExistence type="predicted"/>
<dbReference type="EMBL" id="VDLU01000003">
    <property type="protein sequence ID" value="TNJ27733.1"/>
    <property type="molecule type" value="Genomic_DNA"/>
</dbReference>
<keyword evidence="2" id="KW-1185">Reference proteome</keyword>
<organism evidence="1 2">
    <name type="scientific">Giardia muris</name>
    <dbReference type="NCBI Taxonomy" id="5742"/>
    <lineage>
        <taxon>Eukaryota</taxon>
        <taxon>Metamonada</taxon>
        <taxon>Diplomonadida</taxon>
        <taxon>Hexamitidae</taxon>
        <taxon>Giardiinae</taxon>
        <taxon>Giardia</taxon>
    </lineage>
</organism>
<gene>
    <name evidence="1" type="ORF">GMRT_14925</name>
</gene>
<dbReference type="Proteomes" id="UP000315496">
    <property type="component" value="Chromosome 3"/>
</dbReference>
<reference evidence="1 2" key="1">
    <citation type="submission" date="2019-05" db="EMBL/GenBank/DDBJ databases">
        <title>The compact genome of Giardia muris reveals important steps in the evolution of intestinal protozoan parasites.</title>
        <authorList>
            <person name="Xu F."/>
            <person name="Jimenez-Gonzalez A."/>
            <person name="Einarsson E."/>
            <person name="Astvaldsson A."/>
            <person name="Peirasmaki D."/>
            <person name="Eckmann L."/>
            <person name="Andersson J.O."/>
            <person name="Svard S.G."/>
            <person name="Jerlstrom-Hultqvist J."/>
        </authorList>
    </citation>
    <scope>NUCLEOTIDE SEQUENCE [LARGE SCALE GENOMIC DNA]</scope>
    <source>
        <strain evidence="1 2">Roberts-Thomson</strain>
    </source>
</reference>
<name>A0A4Z1T1D9_GIAMU</name>
<accession>A0A4Z1T1D9</accession>
<comment type="caution">
    <text evidence="1">The sequence shown here is derived from an EMBL/GenBank/DDBJ whole genome shotgun (WGS) entry which is preliminary data.</text>
</comment>
<dbReference type="OrthoDB" id="10252562at2759"/>
<evidence type="ECO:0000313" key="1">
    <source>
        <dbReference type="EMBL" id="TNJ27733.1"/>
    </source>
</evidence>
<evidence type="ECO:0000313" key="2">
    <source>
        <dbReference type="Proteomes" id="UP000315496"/>
    </source>
</evidence>
<protein>
    <submittedName>
        <fullName evidence="1">Uncharacterized protein</fullName>
    </submittedName>
</protein>
<dbReference type="VEuPathDB" id="GiardiaDB:GMRT_14925"/>
<sequence length="1468" mass="160888">MLEQLAVPFYGPDADARTSAQLRLDELIAGDPLAVIRLATEALLQATDNRTLVLTRLLVRRFFSSARMEEAADRLAGYRPATDAQDSVVLQGLTVTGIREFIELLTGIYRERYQDIIRRNICVDCLIAVLDATRRYMCNDEALRKFFGACFQGEQMSAVHDILESRVVGIFGRGDFLQFADAAYGCISCTQPTLDLQRLRFISDCAGVLLAALGAYANIDFKATQEMMPIVSFTSYRRLFYRCGASGEGGDVYRFEGMQGVYGWILHVANNLSSIPAELTLEFLENMLQVVYCVLVTDERYDSSCANAMNATSFHLQSIVTLLGSPLVGYASLCSRVMVQLARILFALRQFTRINLFLQQTYFHEFLQKSRQVTLLILGLYEVTGGQDLFKLLASQPSPLDRLSEVQLSSDFYDATGFLMRFWNKFMLNLGFVEGEGGSDVVSYLQHVCSEMFLSYLIVLCAQLEDFCRETTGSLGALVANLQTAYQASFEQDLLHFGGSSAERDFTDALATNYGRKFRNFTTALAGNSDFNLLDFSPAVPGTTRNYDASIPPLTGDTLDILLSPAYPPLVSALCGLTRYYAGRLRELLVSVRDGILTDATVLCTCEASLCMLASHTLFSLKVIKPHRVEEPQLAQEYASVLVILFDLVSFGLQANLSAAGASGDSVPYIVNRPTLHMFSILVVEFLDAVADFVHRNSLTEIFKLVARELHGKVGVYMPNTVAMLQAAPMTFEASGPSCAAERIVPLVFDIQFQLNLFYSAIIVKNGSAVCFDGPPEVRNRPTEILSIVFALDRTQPSYLIAHELTHTRFWRLAEQYNTAVAFRTFLEIRNVKPFVLAPLIYTLAIGPERIVSNFHMVRGYYHSLTTIVLRQREAQVEQLSLLVVILCNLTNLFGSEQSLGGLLRVHQSVLSQMLGVRLASFARLVVTGTDGQIVVPVARDLELQEVLNLDAQHLAYVVSQASFEPMESPGPVHQFLYGYIIAGLMGVLRAIGDDPAAITIFLNVLCSRITLLVSVGLRVSLFNSLIAGFLISVSDLIETKKLDRDLQLAKRQIVEQTRTFTDRLTTALFGEVAVYLRCANLLQHALDVLGPVESDTPPLDQALLARFESSLSRSVQAILERAEYASAAPTLRATFAALLAAEVSTLSVGQKTLLLQQCRNGILERLIAGRLFKLLATLFELGSKPQLATPGLLHLIALLPRDWLLDGHLHDGSGLLQQFIELMYSVLSAHPVVLGELPQPAIREILAALAEAVAAKGIGDTRGHRGLVALSDVYLFVAKALLSDLILSSFNALGASSSSSGVCDPAATNAVLCSLSLFATSTTYDMSAMTAAARIFGAIMDQASSSMPTVELACEAIIAPTGEPSPLVYPSTARGAPAHPLDLICFIVTAVSDLRIRTAHQSALVLFAACQLCDKRAIVTALTRLNTATALRLSEIVARLPERIDLARDGKEAFTNKATELLARRDV</sequence>